<evidence type="ECO:0000313" key="2">
    <source>
        <dbReference type="Proteomes" id="UP000176629"/>
    </source>
</evidence>
<dbReference type="Proteomes" id="UP000176629">
    <property type="component" value="Unassembled WGS sequence"/>
</dbReference>
<accession>A0A1F6XJW2</accession>
<proteinExistence type="predicted"/>
<dbReference type="STRING" id="1801773.A3A03_03305"/>
<dbReference type="EMBL" id="MFUX01000025">
    <property type="protein sequence ID" value="OGI94338.1"/>
    <property type="molecule type" value="Genomic_DNA"/>
</dbReference>
<dbReference type="InterPro" id="IPR058944">
    <property type="entry name" value="CntK-like"/>
</dbReference>
<dbReference type="Pfam" id="PF26317">
    <property type="entry name" value="CntK_N"/>
    <property type="match status" value="2"/>
</dbReference>
<sequence>MKLNYYVVNPGGNITAIVYGKFIKGTKLKITKNILENNSTIEQVGFWTDVKNNNINAKLEMAGGEFCGNALRSLGALLACNKKRKFYFIKSSSIKMPIKLNSSINFSEIILKLDLIQYKKDVCYIPGIQHFLSKERFTILEAKKVLKEKKLLRNKASGVISYKNISADTYNINPIVYVRDTKTFYEESSCASGTLALAYMLYEKKGIKKLNVLQPSGFILKTSISKNEIKLGGQIVSIKKETILI</sequence>
<protein>
    <recommendedName>
        <fullName evidence="3">Diaminopimelate epimerase</fullName>
    </recommendedName>
</protein>
<dbReference type="AlphaFoldDB" id="A0A1F6XJW2"/>
<gene>
    <name evidence="1" type="ORF">A3A03_03305</name>
</gene>
<evidence type="ECO:0000313" key="1">
    <source>
        <dbReference type="EMBL" id="OGI94338.1"/>
    </source>
</evidence>
<reference evidence="1 2" key="1">
    <citation type="journal article" date="2016" name="Nat. Commun.">
        <title>Thousands of microbial genomes shed light on interconnected biogeochemical processes in an aquifer system.</title>
        <authorList>
            <person name="Anantharaman K."/>
            <person name="Brown C.T."/>
            <person name="Hug L.A."/>
            <person name="Sharon I."/>
            <person name="Castelle C.J."/>
            <person name="Probst A.J."/>
            <person name="Thomas B.C."/>
            <person name="Singh A."/>
            <person name="Wilkins M.J."/>
            <person name="Karaoz U."/>
            <person name="Brodie E.L."/>
            <person name="Williams K.H."/>
            <person name="Hubbard S.S."/>
            <person name="Banfield J.F."/>
        </authorList>
    </citation>
    <scope>NUCLEOTIDE SEQUENCE [LARGE SCALE GENOMIC DNA]</scope>
</reference>
<evidence type="ECO:0008006" key="3">
    <source>
        <dbReference type="Google" id="ProtNLM"/>
    </source>
</evidence>
<organism evidence="1 2">
    <name type="scientific">Candidatus Nomurabacteria bacterium RIFCSPLOWO2_01_FULL_40_18</name>
    <dbReference type="NCBI Taxonomy" id="1801773"/>
    <lineage>
        <taxon>Bacteria</taxon>
        <taxon>Candidatus Nomuraibacteriota</taxon>
    </lineage>
</organism>
<comment type="caution">
    <text evidence="1">The sequence shown here is derived from an EMBL/GenBank/DDBJ whole genome shotgun (WGS) entry which is preliminary data.</text>
</comment>
<name>A0A1F6XJW2_9BACT</name>